<evidence type="ECO:0000313" key="1">
    <source>
        <dbReference type="EMBL" id="GAJ06630.1"/>
    </source>
</evidence>
<sequence length="39" mass="4465">MGIRCGRANGTVMWSDPTGILIEDMFILNRTAFITYVWD</sequence>
<accession>X1VH70</accession>
<gene>
    <name evidence="1" type="ORF">S12H4_54005</name>
</gene>
<reference evidence="1" key="1">
    <citation type="journal article" date="2014" name="Front. Microbiol.">
        <title>High frequency of phylogenetically diverse reductive dehalogenase-homologous genes in deep subseafloor sedimentary metagenomes.</title>
        <authorList>
            <person name="Kawai M."/>
            <person name="Futagami T."/>
            <person name="Toyoda A."/>
            <person name="Takaki Y."/>
            <person name="Nishi S."/>
            <person name="Hori S."/>
            <person name="Arai W."/>
            <person name="Tsubouchi T."/>
            <person name="Morono Y."/>
            <person name="Uchiyama I."/>
            <person name="Ito T."/>
            <person name="Fujiyama A."/>
            <person name="Inagaki F."/>
            <person name="Takami H."/>
        </authorList>
    </citation>
    <scope>NUCLEOTIDE SEQUENCE</scope>
    <source>
        <strain evidence="1">Expedition CK06-06</strain>
    </source>
</reference>
<organism evidence="1">
    <name type="scientific">marine sediment metagenome</name>
    <dbReference type="NCBI Taxonomy" id="412755"/>
    <lineage>
        <taxon>unclassified sequences</taxon>
        <taxon>metagenomes</taxon>
        <taxon>ecological metagenomes</taxon>
    </lineage>
</organism>
<comment type="caution">
    <text evidence="1">The sequence shown here is derived from an EMBL/GenBank/DDBJ whole genome shotgun (WGS) entry which is preliminary data.</text>
</comment>
<protein>
    <submittedName>
        <fullName evidence="1">Uncharacterized protein</fullName>
    </submittedName>
</protein>
<name>X1VH70_9ZZZZ</name>
<dbReference type="EMBL" id="BARW01034457">
    <property type="protein sequence ID" value="GAJ06630.1"/>
    <property type="molecule type" value="Genomic_DNA"/>
</dbReference>
<proteinExistence type="predicted"/>
<dbReference type="AlphaFoldDB" id="X1VH70"/>